<organism evidence="1 2">
    <name type="scientific">Nostoc commune NIES-4072</name>
    <dbReference type="NCBI Taxonomy" id="2005467"/>
    <lineage>
        <taxon>Bacteria</taxon>
        <taxon>Bacillati</taxon>
        <taxon>Cyanobacteriota</taxon>
        <taxon>Cyanophyceae</taxon>
        <taxon>Nostocales</taxon>
        <taxon>Nostocaceae</taxon>
        <taxon>Nostoc</taxon>
    </lineage>
</organism>
<comment type="caution">
    <text evidence="1">The sequence shown here is derived from an EMBL/GenBank/DDBJ whole genome shotgun (WGS) entry which is preliminary data.</text>
</comment>
<sequence length="76" mass="8628">MTLNRHQIQGLAAFNCTVLDSNTFETLMTQAGYSISGSAPAQSNRIKVWWIHNEYPRVESVYSPDKKIVITAYHIN</sequence>
<evidence type="ECO:0008006" key="3">
    <source>
        <dbReference type="Google" id="ProtNLM"/>
    </source>
</evidence>
<protein>
    <recommendedName>
        <fullName evidence="3">DUF4258 domain-containing protein</fullName>
    </recommendedName>
</protein>
<gene>
    <name evidence="1" type="ORF">NIES4072_03450</name>
</gene>
<dbReference type="Proteomes" id="UP000245124">
    <property type="component" value="Unassembled WGS sequence"/>
</dbReference>
<dbReference type="EMBL" id="BDUD01000001">
    <property type="protein sequence ID" value="GBG16699.1"/>
    <property type="molecule type" value="Genomic_DNA"/>
</dbReference>
<keyword evidence="2" id="KW-1185">Reference proteome</keyword>
<evidence type="ECO:0000313" key="1">
    <source>
        <dbReference type="EMBL" id="GBG16699.1"/>
    </source>
</evidence>
<proteinExistence type="predicted"/>
<reference evidence="1 2" key="1">
    <citation type="submission" date="2017-06" db="EMBL/GenBank/DDBJ databases">
        <title>Genome sequencing of cyanobaciteial culture collection at National Institute for Environmental Studies (NIES).</title>
        <authorList>
            <person name="Hirose Y."/>
            <person name="Shimura Y."/>
            <person name="Fujisawa T."/>
            <person name="Nakamura Y."/>
            <person name="Kawachi M."/>
        </authorList>
    </citation>
    <scope>NUCLEOTIDE SEQUENCE [LARGE SCALE GENOMIC DNA]</scope>
    <source>
        <strain evidence="1 2">NIES-4072</strain>
    </source>
</reference>
<dbReference type="OrthoDB" id="488013at2"/>
<evidence type="ECO:0000313" key="2">
    <source>
        <dbReference type="Proteomes" id="UP000245124"/>
    </source>
</evidence>
<accession>A0A2R5FFY4</accession>
<name>A0A2R5FFY4_NOSCO</name>
<dbReference type="AlphaFoldDB" id="A0A2R5FFY4"/>